<dbReference type="InterPro" id="IPR008979">
    <property type="entry name" value="Galactose-bd-like_sf"/>
</dbReference>
<organism>
    <name type="scientific">Branchiostoma floridae</name>
    <name type="common">Florida lancelet</name>
    <name type="synonym">Amphioxus</name>
    <dbReference type="NCBI Taxonomy" id="7739"/>
    <lineage>
        <taxon>Eukaryota</taxon>
        <taxon>Metazoa</taxon>
        <taxon>Chordata</taxon>
        <taxon>Cephalochordata</taxon>
        <taxon>Leptocardii</taxon>
        <taxon>Amphioxiformes</taxon>
        <taxon>Branchiostomatidae</taxon>
        <taxon>Branchiostoma</taxon>
    </lineage>
</organism>
<feature type="region of interest" description="Disordered" evidence="7">
    <location>
        <begin position="483"/>
        <end position="514"/>
    </location>
</feature>
<evidence type="ECO:0000256" key="4">
    <source>
        <dbReference type="ARBA" id="ARBA00022837"/>
    </source>
</evidence>
<dbReference type="SUPFAM" id="SSF144232">
    <property type="entry name" value="HIT/MYND zinc finger-like"/>
    <property type="match status" value="1"/>
</dbReference>
<gene>
    <name evidence="9" type="ORF">BRAFLDRAFT_120616</name>
</gene>
<dbReference type="InterPro" id="IPR026066">
    <property type="entry name" value="Headcase"/>
</dbReference>
<evidence type="ECO:0000313" key="9">
    <source>
        <dbReference type="EMBL" id="EEN55954.1"/>
    </source>
</evidence>
<evidence type="ECO:0000256" key="5">
    <source>
        <dbReference type="ARBA" id="ARBA00023157"/>
    </source>
</evidence>
<protein>
    <recommendedName>
        <fullName evidence="8">MYND-type domain-containing protein</fullName>
    </recommendedName>
</protein>
<feature type="compositionally biased region" description="Basic and acidic residues" evidence="7">
    <location>
        <begin position="483"/>
        <end position="500"/>
    </location>
</feature>
<dbReference type="GO" id="GO:0008270">
    <property type="term" value="F:zinc ion binding"/>
    <property type="evidence" value="ECO:0007669"/>
    <property type="project" value="UniProtKB-KW"/>
</dbReference>
<dbReference type="InterPro" id="IPR002893">
    <property type="entry name" value="Znf_MYND"/>
</dbReference>
<keyword evidence="2 6" id="KW-0863">Zinc-finger</keyword>
<keyword evidence="3" id="KW-0862">Zinc</keyword>
<dbReference type="InParanoid" id="C3YUQ3"/>
<proteinExistence type="predicted"/>
<evidence type="ECO:0000259" key="8">
    <source>
        <dbReference type="PROSITE" id="PS50865"/>
    </source>
</evidence>
<dbReference type="PANTHER" id="PTHR13425">
    <property type="entry name" value="HEADCASE PROTEIN"/>
    <property type="match status" value="1"/>
</dbReference>
<dbReference type="EMBL" id="GG666554">
    <property type="protein sequence ID" value="EEN55954.1"/>
    <property type="molecule type" value="Genomic_DNA"/>
</dbReference>
<name>C3YUQ3_BRAFL</name>
<dbReference type="Gene3D" id="2.60.120.260">
    <property type="entry name" value="Galactose-binding domain-like"/>
    <property type="match status" value="2"/>
</dbReference>
<feature type="compositionally biased region" description="Basic and acidic residues" evidence="7">
    <location>
        <begin position="578"/>
        <end position="591"/>
    </location>
</feature>
<evidence type="ECO:0000256" key="7">
    <source>
        <dbReference type="SAM" id="MobiDB-lite"/>
    </source>
</evidence>
<evidence type="ECO:0000256" key="2">
    <source>
        <dbReference type="ARBA" id="ARBA00022771"/>
    </source>
</evidence>
<dbReference type="Pfam" id="PF15353">
    <property type="entry name" value="HECA_N"/>
    <property type="match status" value="1"/>
</dbReference>
<dbReference type="InterPro" id="IPR006585">
    <property type="entry name" value="FTP1"/>
</dbReference>
<keyword evidence="1" id="KW-0479">Metal-binding</keyword>
<reference evidence="9" key="1">
    <citation type="journal article" date="2008" name="Nature">
        <title>The amphioxus genome and the evolution of the chordate karyotype.</title>
        <authorList>
            <consortium name="US DOE Joint Genome Institute (JGI-PGF)"/>
            <person name="Putnam N.H."/>
            <person name="Butts T."/>
            <person name="Ferrier D.E.K."/>
            <person name="Furlong R.F."/>
            <person name="Hellsten U."/>
            <person name="Kawashima T."/>
            <person name="Robinson-Rechavi M."/>
            <person name="Shoguchi E."/>
            <person name="Terry A."/>
            <person name="Yu J.-K."/>
            <person name="Benito-Gutierrez E.L."/>
            <person name="Dubchak I."/>
            <person name="Garcia-Fernandez J."/>
            <person name="Gibson-Brown J.J."/>
            <person name="Grigoriev I.V."/>
            <person name="Horton A.C."/>
            <person name="de Jong P.J."/>
            <person name="Jurka J."/>
            <person name="Kapitonov V.V."/>
            <person name="Kohara Y."/>
            <person name="Kuroki Y."/>
            <person name="Lindquist E."/>
            <person name="Lucas S."/>
            <person name="Osoegawa K."/>
            <person name="Pennacchio L.A."/>
            <person name="Salamov A.A."/>
            <person name="Satou Y."/>
            <person name="Sauka-Spengler T."/>
            <person name="Schmutz J."/>
            <person name="Shin-I T."/>
            <person name="Toyoda A."/>
            <person name="Bronner-Fraser M."/>
            <person name="Fujiyama A."/>
            <person name="Holland L.Z."/>
            <person name="Holland P.W.H."/>
            <person name="Satoh N."/>
            <person name="Rokhsar D.S."/>
        </authorList>
    </citation>
    <scope>NUCLEOTIDE SEQUENCE [LARGE SCALE GENOMIC DNA]</scope>
    <source>
        <strain evidence="9">S238N-H82</strain>
        <tissue evidence="9">Testes</tissue>
    </source>
</reference>
<keyword evidence="4" id="KW-0106">Calcium</keyword>
<keyword evidence="5" id="KW-1015">Disulfide bond</keyword>
<evidence type="ECO:0000256" key="6">
    <source>
        <dbReference type="PROSITE-ProRule" id="PRU00134"/>
    </source>
</evidence>
<dbReference type="SMART" id="SM00607">
    <property type="entry name" value="FTP"/>
    <property type="match status" value="1"/>
</dbReference>
<dbReference type="PROSITE" id="PS50865">
    <property type="entry name" value="ZF_MYND_2"/>
    <property type="match status" value="1"/>
</dbReference>
<dbReference type="SUPFAM" id="SSF49785">
    <property type="entry name" value="Galactose-binding domain-like"/>
    <property type="match status" value="1"/>
</dbReference>
<dbReference type="Gene3D" id="6.10.140.2220">
    <property type="match status" value="1"/>
</dbReference>
<feature type="region of interest" description="Disordered" evidence="7">
    <location>
        <begin position="575"/>
        <end position="629"/>
    </location>
</feature>
<dbReference type="InterPro" id="IPR054537">
    <property type="entry name" value="HECA_N"/>
</dbReference>
<evidence type="ECO:0000256" key="1">
    <source>
        <dbReference type="ARBA" id="ARBA00022723"/>
    </source>
</evidence>
<evidence type="ECO:0000256" key="3">
    <source>
        <dbReference type="ARBA" id="ARBA00022833"/>
    </source>
</evidence>
<feature type="compositionally biased region" description="Basic and acidic residues" evidence="7">
    <location>
        <begin position="614"/>
        <end position="629"/>
    </location>
</feature>
<accession>C3YUQ3</accession>
<sequence length="717" mass="80476">MSFLKVVQDACRMGLEGGNQVYACRESIRLIQEARKTKLLRCCNPKCGKPGYRKTLKLCAGCKLTRYCSRDCQKQHWSVGHKKCCGHDSCPAIGPEALKQLLMLVPDNKNSSEGLSRTTLNIMAAYQVLWVVFLVWHTESLVKAAPSNYKSLEDAKSMIGQETNEIVVDISPEEEPEQIGDSTCFDDDVTERILAAISNVQRAVNGLRSRAEYRAVNLAHDKHARQSSTKYEMEARRAVDGNANPDFFRGTCSLTYTRDDVWWYDTEIDQMEQCGGDYGADYEETPVFSINCGGMSGRYVAVSLPGEARSLNICEVRVYEFMRDLAKGRTKKARSRSRSNCRAVLKAVGAEARDPAGWRAGEKQAGANAQDTAEKKNVCCSPKGCRHENSKEVTDMASAVKVVCSVKTCKEGVFMHEDCFLAWEDDIIKNLQSHHRPQQLGRLRSWTLEQLQRDLWTKRVNDVTYKLCVCRCGGYLKKDEDWDAEKDAEKQRNDGDDGADKKKKKKKGDKPGVLWAKKSCPKFSAADLASTRRFKKAAAKKNYLAEPKVQVIPNPSQGATAGHGSEETSVKVAFEGTGKSHPERGREETRRVPNFQNRSPSPKGNDAAARNKRASPDHDTPLSGSHEDRDIPMPLALTAAYWWINFGWRTYLDYTLYANDKLSAADTRMQHLVMCKSVHDVEKALGCHGDLVAVSGRMGEWWQEVGWGQFRSFMEHQ</sequence>
<dbReference type="Pfam" id="PF01753">
    <property type="entry name" value="zf-MYND"/>
    <property type="match status" value="1"/>
</dbReference>
<feature type="domain" description="MYND-type" evidence="8">
    <location>
        <begin position="44"/>
        <end position="85"/>
    </location>
</feature>
<dbReference type="eggNOG" id="KOG3816">
    <property type="taxonomic scope" value="Eukaryota"/>
</dbReference>
<dbReference type="AlphaFoldDB" id="C3YUQ3"/>
<dbReference type="PANTHER" id="PTHR13425:SF3">
    <property type="entry name" value="HEADCASE PROTEIN HOMOLOG"/>
    <property type="match status" value="1"/>
</dbReference>